<evidence type="ECO:0000313" key="4">
    <source>
        <dbReference type="EMBL" id="KAF1952178.1"/>
    </source>
</evidence>
<name>A0A6A5TII2_9PLEO</name>
<proteinExistence type="predicted"/>
<keyword evidence="2" id="KW-0732">Signal</keyword>
<keyword evidence="1 4" id="KW-0378">Hydrolase</keyword>
<dbReference type="PANTHER" id="PTHR48081:SF6">
    <property type="entry name" value="PEPTIDASE S9 PROLYL OLIGOPEPTIDASE CATALYTIC DOMAIN-CONTAINING PROTEIN"/>
    <property type="match status" value="1"/>
</dbReference>
<reference evidence="4" key="1">
    <citation type="journal article" date="2020" name="Stud. Mycol.">
        <title>101 Dothideomycetes genomes: a test case for predicting lifestyles and emergence of pathogens.</title>
        <authorList>
            <person name="Haridas S."/>
            <person name="Albert R."/>
            <person name="Binder M."/>
            <person name="Bloem J."/>
            <person name="Labutti K."/>
            <person name="Salamov A."/>
            <person name="Andreopoulos B."/>
            <person name="Baker S."/>
            <person name="Barry K."/>
            <person name="Bills G."/>
            <person name="Bluhm B."/>
            <person name="Cannon C."/>
            <person name="Castanera R."/>
            <person name="Culley D."/>
            <person name="Daum C."/>
            <person name="Ezra D."/>
            <person name="Gonzalez J."/>
            <person name="Henrissat B."/>
            <person name="Kuo A."/>
            <person name="Liang C."/>
            <person name="Lipzen A."/>
            <person name="Lutzoni F."/>
            <person name="Magnuson J."/>
            <person name="Mondo S."/>
            <person name="Nolan M."/>
            <person name="Ohm R."/>
            <person name="Pangilinan J."/>
            <person name="Park H.-J."/>
            <person name="Ramirez L."/>
            <person name="Alfaro M."/>
            <person name="Sun H."/>
            <person name="Tritt A."/>
            <person name="Yoshinaga Y."/>
            <person name="Zwiers L.-H."/>
            <person name="Turgeon B."/>
            <person name="Goodwin S."/>
            <person name="Spatafora J."/>
            <person name="Crous P."/>
            <person name="Grigoriev I."/>
        </authorList>
    </citation>
    <scope>NUCLEOTIDE SEQUENCE</scope>
    <source>
        <strain evidence="4">CBS 675.92</strain>
    </source>
</reference>
<feature type="signal peptide" evidence="2">
    <location>
        <begin position="1"/>
        <end position="18"/>
    </location>
</feature>
<dbReference type="PANTHER" id="PTHR48081">
    <property type="entry name" value="AB HYDROLASE SUPERFAMILY PROTEIN C4A8.06C"/>
    <property type="match status" value="1"/>
</dbReference>
<dbReference type="Proteomes" id="UP000800035">
    <property type="component" value="Unassembled WGS sequence"/>
</dbReference>
<dbReference type="GO" id="GO:0006508">
    <property type="term" value="P:proteolysis"/>
    <property type="evidence" value="ECO:0007669"/>
    <property type="project" value="InterPro"/>
</dbReference>
<feature type="domain" description="Peptidase S9 prolyl oligopeptidase catalytic" evidence="3">
    <location>
        <begin position="114"/>
        <end position="265"/>
    </location>
</feature>
<dbReference type="InterPro" id="IPR050300">
    <property type="entry name" value="GDXG_lipolytic_enzyme"/>
</dbReference>
<keyword evidence="4" id="KW-0858">Xylan degradation</keyword>
<keyword evidence="4" id="KW-0624">Polysaccharide degradation</keyword>
<dbReference type="InterPro" id="IPR001375">
    <property type="entry name" value="Peptidase_S9_cat"/>
</dbReference>
<keyword evidence="4" id="KW-0326">Glycosidase</keyword>
<protein>
    <submittedName>
        <fullName evidence="4">Endo-1,4-beta-xylanase B</fullName>
    </submittedName>
</protein>
<evidence type="ECO:0000256" key="2">
    <source>
        <dbReference type="SAM" id="SignalP"/>
    </source>
</evidence>
<keyword evidence="5" id="KW-1185">Reference proteome</keyword>
<evidence type="ECO:0000313" key="5">
    <source>
        <dbReference type="Proteomes" id="UP000800035"/>
    </source>
</evidence>
<dbReference type="GO" id="GO:0045493">
    <property type="term" value="P:xylan catabolic process"/>
    <property type="evidence" value="ECO:0007669"/>
    <property type="project" value="UniProtKB-KW"/>
</dbReference>
<dbReference type="Gene3D" id="3.40.50.1820">
    <property type="entry name" value="alpha/beta hydrolase"/>
    <property type="match status" value="1"/>
</dbReference>
<keyword evidence="4" id="KW-0119">Carbohydrate metabolism</keyword>
<dbReference type="SUPFAM" id="SSF53474">
    <property type="entry name" value="alpha/beta-Hydrolases"/>
    <property type="match status" value="1"/>
</dbReference>
<dbReference type="Pfam" id="PF00326">
    <property type="entry name" value="Peptidase_S9"/>
    <property type="match status" value="1"/>
</dbReference>
<dbReference type="EMBL" id="ML977012">
    <property type="protein sequence ID" value="KAF1952178.1"/>
    <property type="molecule type" value="Genomic_DNA"/>
</dbReference>
<accession>A0A6A5TII2</accession>
<gene>
    <name evidence="4" type="ORF">CC80DRAFT_479763</name>
</gene>
<evidence type="ECO:0000259" key="3">
    <source>
        <dbReference type="Pfam" id="PF00326"/>
    </source>
</evidence>
<dbReference type="AlphaFoldDB" id="A0A6A5TII2"/>
<feature type="chain" id="PRO_5025377511" evidence="2">
    <location>
        <begin position="19"/>
        <end position="268"/>
    </location>
</feature>
<organism evidence="4 5">
    <name type="scientific">Byssothecium circinans</name>
    <dbReference type="NCBI Taxonomy" id="147558"/>
    <lineage>
        <taxon>Eukaryota</taxon>
        <taxon>Fungi</taxon>
        <taxon>Dikarya</taxon>
        <taxon>Ascomycota</taxon>
        <taxon>Pezizomycotina</taxon>
        <taxon>Dothideomycetes</taxon>
        <taxon>Pleosporomycetidae</taxon>
        <taxon>Pleosporales</taxon>
        <taxon>Massarineae</taxon>
        <taxon>Massarinaceae</taxon>
        <taxon>Byssothecium</taxon>
    </lineage>
</organism>
<dbReference type="OrthoDB" id="6499973at2759"/>
<sequence>MKSYIPTLLGLLASIAAGNPVKTGGELGPHFPMVASRKRELNSTVLSYHPAPNRNGNGVLITPGGGYSHTSLDLEGAQPAAWLNEHGYDAWILDYATASKYPAPLYPLPQNQALEAIKQIRAQNVVKKLGIWGFSAGGHLSATTVTNPEAGLDFGILAYPVITMDPKFTHNGSRTNLIGSSPSPELQYQLSAENRVTNSTPPVFLFHTANDNVVPIQNTLLFANAMATHGRPFDTLILPDGKHGLGLALADPVRSWTTELDRWLKYSV</sequence>
<dbReference type="GO" id="GO:0008236">
    <property type="term" value="F:serine-type peptidase activity"/>
    <property type="evidence" value="ECO:0007669"/>
    <property type="project" value="InterPro"/>
</dbReference>
<dbReference type="GO" id="GO:0016798">
    <property type="term" value="F:hydrolase activity, acting on glycosyl bonds"/>
    <property type="evidence" value="ECO:0007669"/>
    <property type="project" value="UniProtKB-KW"/>
</dbReference>
<dbReference type="InterPro" id="IPR029058">
    <property type="entry name" value="AB_hydrolase_fold"/>
</dbReference>
<evidence type="ECO:0000256" key="1">
    <source>
        <dbReference type="ARBA" id="ARBA00022801"/>
    </source>
</evidence>